<feature type="region of interest" description="Disordered" evidence="6">
    <location>
        <begin position="64"/>
        <end position="87"/>
    </location>
</feature>
<feature type="domain" description="Cardiolipin synthase N-terminal" evidence="8">
    <location>
        <begin position="13"/>
        <end position="61"/>
    </location>
</feature>
<evidence type="ECO:0000256" key="4">
    <source>
        <dbReference type="ARBA" id="ARBA00022989"/>
    </source>
</evidence>
<name>A0A0R2PHY6_9ACTN</name>
<dbReference type="GO" id="GO:0005886">
    <property type="term" value="C:plasma membrane"/>
    <property type="evidence" value="ECO:0007669"/>
    <property type="project" value="UniProtKB-SubCell"/>
</dbReference>
<evidence type="ECO:0000313" key="10">
    <source>
        <dbReference type="Proteomes" id="UP000052955"/>
    </source>
</evidence>
<evidence type="ECO:0000256" key="1">
    <source>
        <dbReference type="ARBA" id="ARBA00004651"/>
    </source>
</evidence>
<evidence type="ECO:0000259" key="8">
    <source>
        <dbReference type="Pfam" id="PF13396"/>
    </source>
</evidence>
<keyword evidence="3 7" id="KW-0812">Transmembrane</keyword>
<comment type="caution">
    <text evidence="9">The sequence shown here is derived from an EMBL/GenBank/DDBJ whole genome shotgun (WGS) entry which is preliminary data.</text>
</comment>
<dbReference type="AlphaFoldDB" id="A0A0R2PHY6"/>
<organism evidence="9 10">
    <name type="scientific">Actinobacteria bacterium BACL15 MAG-120823-bin78</name>
    <dbReference type="NCBI Taxonomy" id="1655563"/>
    <lineage>
        <taxon>Bacteria</taxon>
        <taxon>Bacillati</taxon>
        <taxon>Actinomycetota</taxon>
        <taxon>Actinomycetes</taxon>
        <taxon>Actinomycetes incertae sedis</taxon>
        <taxon>ac1 cluster</taxon>
    </lineage>
</organism>
<evidence type="ECO:0000313" key="9">
    <source>
        <dbReference type="EMBL" id="KRO37660.1"/>
    </source>
</evidence>
<feature type="compositionally biased region" description="Basic residues" evidence="6">
    <location>
        <begin position="64"/>
        <end position="74"/>
    </location>
</feature>
<dbReference type="EMBL" id="LIAN01000079">
    <property type="protein sequence ID" value="KRO37660.1"/>
    <property type="molecule type" value="Genomic_DNA"/>
</dbReference>
<evidence type="ECO:0000256" key="3">
    <source>
        <dbReference type="ARBA" id="ARBA00022692"/>
    </source>
</evidence>
<proteinExistence type="predicted"/>
<evidence type="ECO:0000256" key="5">
    <source>
        <dbReference type="ARBA" id="ARBA00023136"/>
    </source>
</evidence>
<dbReference type="InterPro" id="IPR027379">
    <property type="entry name" value="CLS_N"/>
</dbReference>
<dbReference type="Pfam" id="PF13396">
    <property type="entry name" value="PLDc_N"/>
    <property type="match status" value="1"/>
</dbReference>
<sequence length="87" mass="9764">MSRVIPIILIFGLTLYALIDCARADESQVKNLPKWGWLLIIILLGPALFAIGPISYLIAGRNKPKRGRAGKRRILPPDDDPDFLRKL</sequence>
<gene>
    <name evidence="9" type="ORF">ABR55_05655</name>
</gene>
<dbReference type="Proteomes" id="UP000052955">
    <property type="component" value="Unassembled WGS sequence"/>
</dbReference>
<reference evidence="9 10" key="1">
    <citation type="submission" date="2015-10" db="EMBL/GenBank/DDBJ databases">
        <title>Metagenome-Assembled Genomes uncover a global brackish microbiome.</title>
        <authorList>
            <person name="Hugerth L.W."/>
            <person name="Larsson J."/>
            <person name="Alneberg J."/>
            <person name="Lindh M.V."/>
            <person name="Legrand C."/>
            <person name="Pinhassi J."/>
            <person name="Andersson A.F."/>
        </authorList>
    </citation>
    <scope>NUCLEOTIDE SEQUENCE [LARGE SCALE GENOMIC DNA]</scope>
    <source>
        <strain evidence="9">BACL15 MAG-120823-bin78</strain>
    </source>
</reference>
<keyword evidence="4 7" id="KW-1133">Transmembrane helix</keyword>
<comment type="subcellular location">
    <subcellularLocation>
        <location evidence="1">Cell membrane</location>
        <topology evidence="1">Multi-pass membrane protein</topology>
    </subcellularLocation>
</comment>
<keyword evidence="5 7" id="KW-0472">Membrane</keyword>
<feature type="transmembrane region" description="Helical" evidence="7">
    <location>
        <begin position="34"/>
        <end position="59"/>
    </location>
</feature>
<protein>
    <recommendedName>
        <fullName evidence="8">Cardiolipin synthase N-terminal domain-containing protein</fullName>
    </recommendedName>
</protein>
<keyword evidence="2" id="KW-1003">Cell membrane</keyword>
<evidence type="ECO:0000256" key="2">
    <source>
        <dbReference type="ARBA" id="ARBA00022475"/>
    </source>
</evidence>
<accession>A0A0R2PHY6</accession>
<evidence type="ECO:0000256" key="7">
    <source>
        <dbReference type="SAM" id="Phobius"/>
    </source>
</evidence>
<evidence type="ECO:0000256" key="6">
    <source>
        <dbReference type="SAM" id="MobiDB-lite"/>
    </source>
</evidence>